<dbReference type="InterPro" id="IPR005475">
    <property type="entry name" value="Transketolase-like_Pyr-bd"/>
</dbReference>
<feature type="binding site" evidence="11">
    <location>
        <position position="74"/>
    </location>
    <ligand>
        <name>thiamine diphosphate</name>
        <dbReference type="ChEBI" id="CHEBI:58937"/>
    </ligand>
</feature>
<dbReference type="Pfam" id="PF13292">
    <property type="entry name" value="DXP_synthase_N"/>
    <property type="match status" value="1"/>
</dbReference>
<dbReference type="CDD" id="cd02007">
    <property type="entry name" value="TPP_DXS"/>
    <property type="match status" value="1"/>
</dbReference>
<dbReference type="SUPFAM" id="SSF52922">
    <property type="entry name" value="TK C-terminal domain-like"/>
    <property type="match status" value="1"/>
</dbReference>
<dbReference type="PATRIC" id="fig|1496.1373.peg.1042"/>
<evidence type="ECO:0000256" key="8">
    <source>
        <dbReference type="ARBA" id="ARBA00023052"/>
    </source>
</evidence>
<dbReference type="FunFam" id="3.40.50.920:FF:000002">
    <property type="entry name" value="1-deoxy-D-xylulose-5-phosphate synthase"/>
    <property type="match status" value="1"/>
</dbReference>
<feature type="binding site" evidence="11">
    <location>
        <begin position="115"/>
        <end position="117"/>
    </location>
    <ligand>
        <name>thiamine diphosphate</name>
        <dbReference type="ChEBI" id="CHEBI:58937"/>
    </ligand>
</feature>
<dbReference type="EC" id="2.2.1.7" evidence="11"/>
<dbReference type="UniPathway" id="UPA00064">
    <property type="reaction ID" value="UER00091"/>
</dbReference>
<keyword evidence="6 11" id="KW-0460">Magnesium</keyword>
<feature type="binding site" evidence="11">
    <location>
        <position position="146"/>
    </location>
    <ligand>
        <name>Mg(2+)</name>
        <dbReference type="ChEBI" id="CHEBI:18420"/>
    </ligand>
</feature>
<proteinExistence type="inferred from homology"/>
<dbReference type="GeneID" id="66353618"/>
<dbReference type="GO" id="GO:0030976">
    <property type="term" value="F:thiamine pyrophosphate binding"/>
    <property type="evidence" value="ECO:0007669"/>
    <property type="project" value="UniProtKB-UniRule"/>
</dbReference>
<comment type="catalytic activity">
    <reaction evidence="11">
        <text>D-glyceraldehyde 3-phosphate + pyruvate + H(+) = 1-deoxy-D-xylulose 5-phosphate + CO2</text>
        <dbReference type="Rhea" id="RHEA:12605"/>
        <dbReference type="ChEBI" id="CHEBI:15361"/>
        <dbReference type="ChEBI" id="CHEBI:15378"/>
        <dbReference type="ChEBI" id="CHEBI:16526"/>
        <dbReference type="ChEBI" id="CHEBI:57792"/>
        <dbReference type="ChEBI" id="CHEBI:59776"/>
        <dbReference type="EC" id="2.2.1.7"/>
    </reaction>
</comment>
<evidence type="ECO:0000256" key="2">
    <source>
        <dbReference type="ARBA" id="ARBA00011081"/>
    </source>
</evidence>
<dbReference type="AlphaFoldDB" id="A0A031WGW8"/>
<dbReference type="RefSeq" id="WP_003438134.1">
    <property type="nucleotide sequence ID" value="NZ_AP025558.1"/>
</dbReference>
<dbReference type="PANTHER" id="PTHR43322">
    <property type="entry name" value="1-D-DEOXYXYLULOSE 5-PHOSPHATE SYNTHASE-RELATED"/>
    <property type="match status" value="1"/>
</dbReference>
<comment type="cofactor">
    <cofactor evidence="11">
        <name>thiamine diphosphate</name>
        <dbReference type="ChEBI" id="CHEBI:58937"/>
    </cofactor>
    <text evidence="11">Binds 1 thiamine pyrophosphate per subunit.</text>
</comment>
<feature type="binding site" evidence="11">
    <location>
        <position position="175"/>
    </location>
    <ligand>
        <name>Mg(2+)</name>
        <dbReference type="ChEBI" id="CHEBI:18420"/>
    </ligand>
</feature>
<evidence type="ECO:0000256" key="4">
    <source>
        <dbReference type="ARBA" id="ARBA00022679"/>
    </source>
</evidence>
<dbReference type="GO" id="GO:0016114">
    <property type="term" value="P:terpenoid biosynthetic process"/>
    <property type="evidence" value="ECO:0007669"/>
    <property type="project" value="UniProtKB-UniRule"/>
</dbReference>
<reference evidence="16" key="4">
    <citation type="submission" date="2021-06" db="EMBL/GenBank/DDBJ databases">
        <authorList>
            <consortium name="NCBI Pathogen Detection Project"/>
        </authorList>
    </citation>
    <scope>NUCLEOTIDE SEQUENCE</scope>
    <source>
        <strain evidence="17">Clostridioides</strain>
        <strain evidence="16">HN1000</strain>
    </source>
</reference>
<dbReference type="GO" id="GO:0009228">
    <property type="term" value="P:thiamine biosynthetic process"/>
    <property type="evidence" value="ECO:0007669"/>
    <property type="project" value="UniProtKB-UniRule"/>
</dbReference>
<evidence type="ECO:0000313" key="18">
    <source>
        <dbReference type="EMBL" id="SJR80236.1"/>
    </source>
</evidence>
<evidence type="ECO:0000256" key="9">
    <source>
        <dbReference type="ARBA" id="ARBA00023229"/>
    </source>
</evidence>
<keyword evidence="5 11" id="KW-0479">Metal-binding</keyword>
<evidence type="ECO:0000256" key="3">
    <source>
        <dbReference type="ARBA" id="ARBA00011738"/>
    </source>
</evidence>
<dbReference type="EMBL" id="DAEQIJ010000002">
    <property type="protein sequence ID" value="HBH2618914.1"/>
    <property type="molecule type" value="Genomic_DNA"/>
</dbReference>
<protein>
    <recommendedName>
        <fullName evidence="11">1-deoxy-D-xylulose-5-phosphate synthase</fullName>
        <ecNumber evidence="11">2.2.1.7</ecNumber>
    </recommendedName>
    <alternativeName>
        <fullName evidence="11">1-deoxyxylulose-5-phosphate synthase</fullName>
        <shortName evidence="11">DXP synthase</shortName>
        <shortName evidence="11">DXPS</shortName>
    </alternativeName>
</protein>
<dbReference type="SMART" id="SM00861">
    <property type="entry name" value="Transket_pyr"/>
    <property type="match status" value="1"/>
</dbReference>
<dbReference type="EMBL" id="LK933183">
    <property type="protein sequence ID" value="CDT47756.1"/>
    <property type="molecule type" value="Genomic_DNA"/>
</dbReference>
<dbReference type="PANTHER" id="PTHR43322:SF5">
    <property type="entry name" value="1-DEOXY-D-XYLULOSE-5-PHOSPHATE SYNTHASE, CHLOROPLASTIC"/>
    <property type="match status" value="1"/>
</dbReference>
<dbReference type="Pfam" id="PF02779">
    <property type="entry name" value="Transket_pyr"/>
    <property type="match status" value="1"/>
</dbReference>
<dbReference type="NCBIfam" id="TIGR00204">
    <property type="entry name" value="dxs"/>
    <property type="match status" value="1"/>
</dbReference>
<dbReference type="EMBL" id="FUPS01000001">
    <property type="protein sequence ID" value="SJR80236.1"/>
    <property type="molecule type" value="Genomic_DNA"/>
</dbReference>
<feature type="binding site" evidence="11">
    <location>
        <begin position="147"/>
        <end position="148"/>
    </location>
    <ligand>
        <name>thiamine diphosphate</name>
        <dbReference type="ChEBI" id="CHEBI:58937"/>
    </ligand>
</feature>
<dbReference type="InterPro" id="IPR005477">
    <property type="entry name" value="Dxylulose-5-P_synthase"/>
</dbReference>
<dbReference type="NCBIfam" id="NF003933">
    <property type="entry name" value="PRK05444.2-2"/>
    <property type="match status" value="1"/>
</dbReference>
<dbReference type="InterPro" id="IPR009014">
    <property type="entry name" value="Transketo_C/PFOR_II"/>
</dbReference>
<dbReference type="EMBL" id="DAEPXK010000013">
    <property type="protein sequence ID" value="HBH1542135.1"/>
    <property type="molecule type" value="Genomic_DNA"/>
</dbReference>
<dbReference type="HAMAP" id="MF_00315">
    <property type="entry name" value="DXP_synth"/>
    <property type="match status" value="1"/>
</dbReference>
<evidence type="ECO:0000313" key="15">
    <source>
        <dbReference type="EMBL" id="CDT47756.1"/>
    </source>
</evidence>
<dbReference type="GO" id="GO:0000287">
    <property type="term" value="F:magnesium ion binding"/>
    <property type="evidence" value="ECO:0007669"/>
    <property type="project" value="UniProtKB-UniRule"/>
</dbReference>
<dbReference type="PROSITE" id="PS00802">
    <property type="entry name" value="TRANSKETOLASE_2"/>
    <property type="match status" value="1"/>
</dbReference>
<dbReference type="Proteomes" id="UP000878956">
    <property type="component" value="Unassembled WGS sequence"/>
</dbReference>
<sequence>MYKYLDKVNSPKDIKNMSIEEMDLLAKDIRKFLVKSVSKTGGHLASNLGVVELTLALHKVFDSPKDKIVWDVGHQSYVHKIVTGRKDCFVSLRQFNGLSGFPKENESPHDIFDTGHSSTSISIATGIACARDIKKENYSVISVIGDGSITGGMALEALNQLGYIDTNMIVILNDNEMSIDKNVGGMSKYLSSIIRNSTVEKMTDEVDKILNVTQTGEILSKTAHRFKDKLMYSFSPQDCSFFDSLGIRYYGPIDGHNTKELIDILRKAKHKKGPVLLHVITKKGKGYRFAEEQPDKYHGVSKFDIKTGVTSAKVKSMSISVGEKLVDMANSNENIVAITAAMPSGTGLNLFESAYPKRYYDVGIAEQHATGFAAGLAKNGMKPYFAVYSSFLQRAYDQVIHDVCITKKPVTFLIDRAGLVGNDGETHHGMFDLSYLNSIPNIVVMAPKDTREMELMMDLSLKLDCPLAIRYPRGSSYYLDKGEYGEIVLGKYEVLDDGQDTVILCIGSMVKHALEAKEILSREGINPTIVNARFLKPIDEGMLKALLKNHKNVVTIEDNIVTGGFGSRINKFIIDNEYNVNILNIAIPEEFVKHGNIDELYDFVGLSPKSIADKIRKLVIE</sequence>
<comment type="subunit">
    <text evidence="3 11">Homodimer.</text>
</comment>
<keyword evidence="9 11" id="KW-0414">Isoprene biosynthesis</keyword>
<dbReference type="GO" id="GO:0005829">
    <property type="term" value="C:cytosol"/>
    <property type="evidence" value="ECO:0007669"/>
    <property type="project" value="TreeGrafter"/>
</dbReference>
<comment type="similarity">
    <text evidence="2 11">Belongs to the transketolase family. DXPS subfamily.</text>
</comment>
<dbReference type="Gene3D" id="3.40.50.920">
    <property type="match status" value="1"/>
</dbReference>
<accession>A0A031WGW8</accession>
<feature type="binding site" evidence="11">
    <location>
        <position position="175"/>
    </location>
    <ligand>
        <name>thiamine diphosphate</name>
        <dbReference type="ChEBI" id="CHEBI:58937"/>
    </ligand>
</feature>
<keyword evidence="8 11" id="KW-0786">Thiamine pyrophosphate</keyword>
<evidence type="ECO:0000256" key="1">
    <source>
        <dbReference type="ARBA" id="ARBA00004980"/>
    </source>
</evidence>
<feature type="domain" description="Transketolase-like pyrimidine-binding" evidence="12">
    <location>
        <begin position="315"/>
        <end position="479"/>
    </location>
</feature>
<keyword evidence="7 11" id="KW-0784">Thiamine biosynthesis</keyword>
<reference evidence="14" key="1">
    <citation type="submission" date="2014-07" db="EMBL/GenBank/DDBJ databases">
        <authorList>
            <person name="Monot Marc"/>
        </authorList>
    </citation>
    <scope>NUCLEOTIDE SEQUENCE</scope>
    <source>
        <strain evidence="15">7032989</strain>
        <strain evidence="13">7032994</strain>
    </source>
</reference>
<comment type="pathway">
    <text evidence="1 11">Metabolic intermediate biosynthesis; 1-deoxy-D-xylulose 5-phosphate biosynthesis; 1-deoxy-D-xylulose 5-phosphate from D-glyceraldehyde 3-phosphate and pyruvate: step 1/1.</text>
</comment>
<organism evidence="14">
    <name type="scientific">Clostridioides difficile</name>
    <name type="common">Peptoclostridium difficile</name>
    <dbReference type="NCBI Taxonomy" id="1496"/>
    <lineage>
        <taxon>Bacteria</taxon>
        <taxon>Bacillati</taxon>
        <taxon>Bacillota</taxon>
        <taxon>Clostridia</taxon>
        <taxon>Peptostreptococcales</taxon>
        <taxon>Peptostreptococcaceae</taxon>
        <taxon>Clostridioides</taxon>
    </lineage>
</organism>
<evidence type="ECO:0000256" key="5">
    <source>
        <dbReference type="ARBA" id="ARBA00022723"/>
    </source>
</evidence>
<evidence type="ECO:0000313" key="17">
    <source>
        <dbReference type="EMBL" id="HBH2618914.1"/>
    </source>
</evidence>
<dbReference type="CDD" id="cd07033">
    <property type="entry name" value="TPP_PYR_DXS_TK_like"/>
    <property type="match status" value="1"/>
</dbReference>
<comment type="function">
    <text evidence="10 11">Catalyzes the acyloin condensation reaction between C atoms 2 and 3 of pyruvate and glyceraldehyde 3-phosphate to yield 1-deoxy-D-xylulose-5-phosphate (DXP).</text>
</comment>
<reference evidence="16" key="3">
    <citation type="journal article" date="2018" name="Genome Biol.">
        <title>SKESA: strategic k-mer extension for scrupulous assemblies.</title>
        <authorList>
            <person name="Souvorov A."/>
            <person name="Agarwala R."/>
            <person name="Lipman D.J."/>
        </authorList>
    </citation>
    <scope>NUCLEOTIDE SEQUENCE</scope>
    <source>
        <strain evidence="17">Clostridioides</strain>
        <strain evidence="16">HN1000</strain>
    </source>
</reference>
<dbReference type="PROSITE" id="PS00801">
    <property type="entry name" value="TRANSKETOLASE_1"/>
    <property type="match status" value="1"/>
</dbReference>
<feature type="binding site" evidence="11">
    <location>
        <position position="287"/>
    </location>
    <ligand>
        <name>thiamine diphosphate</name>
        <dbReference type="ChEBI" id="CHEBI:58937"/>
    </ligand>
</feature>
<reference evidence="18 19" key="2">
    <citation type="submission" date="2017-02" db="EMBL/GenBank/DDBJ databases">
        <authorList>
            <consortium name="Pathogen Informatics"/>
        </authorList>
    </citation>
    <scope>NUCLEOTIDE SEQUENCE [LARGE SCALE GENOMIC DNA]</scope>
    <source>
        <strain evidence="18 19">VRECD0157</strain>
    </source>
</reference>
<gene>
    <name evidence="11 14" type="primary">dxs</name>
    <name evidence="18" type="synonym">dxs_1</name>
    <name evidence="15" type="ORF">BN1095_500030</name>
    <name evidence="14" type="ORF">BN1096_560114</name>
    <name evidence="13" type="ORF">BN1097_540116</name>
    <name evidence="16" type="ORF">KRM00_001613</name>
    <name evidence="17" type="ORF">KRQ00_000642</name>
    <name evidence="18" type="ORF">SAMEA3375112_00114</name>
</gene>
<dbReference type="Proteomes" id="UP000189137">
    <property type="component" value="Unassembled WGS sequence"/>
</dbReference>
<evidence type="ECO:0000256" key="7">
    <source>
        <dbReference type="ARBA" id="ARBA00022977"/>
    </source>
</evidence>
<evidence type="ECO:0000259" key="12">
    <source>
        <dbReference type="SMART" id="SM00861"/>
    </source>
</evidence>
<dbReference type="InterPro" id="IPR020826">
    <property type="entry name" value="Transketolase_BS"/>
</dbReference>
<evidence type="ECO:0000313" key="19">
    <source>
        <dbReference type="Proteomes" id="UP000189137"/>
    </source>
</evidence>
<dbReference type="InterPro" id="IPR029061">
    <property type="entry name" value="THDP-binding"/>
</dbReference>
<name>A0A031WGW8_CLODI</name>
<evidence type="ECO:0000313" key="16">
    <source>
        <dbReference type="EMBL" id="HBH1542135.1"/>
    </source>
</evidence>
<feature type="binding site" evidence="11">
    <location>
        <position position="366"/>
    </location>
    <ligand>
        <name>thiamine diphosphate</name>
        <dbReference type="ChEBI" id="CHEBI:58937"/>
    </ligand>
</feature>
<comment type="cofactor">
    <cofactor evidence="11">
        <name>Mg(2+)</name>
        <dbReference type="ChEBI" id="CHEBI:18420"/>
    </cofactor>
    <text evidence="11">Binds 1 Mg(2+) ion per subunit.</text>
</comment>
<evidence type="ECO:0000256" key="6">
    <source>
        <dbReference type="ARBA" id="ARBA00022842"/>
    </source>
</evidence>
<dbReference type="InterPro" id="IPR049557">
    <property type="entry name" value="Transketolase_CS"/>
</dbReference>
<dbReference type="Gene3D" id="3.40.50.970">
    <property type="match status" value="2"/>
</dbReference>
<dbReference type="EMBL" id="LK932509">
    <property type="protein sequence ID" value="CDS86392.1"/>
    <property type="molecule type" value="Genomic_DNA"/>
</dbReference>
<dbReference type="InterPro" id="IPR033248">
    <property type="entry name" value="Transketolase_C"/>
</dbReference>
<dbReference type="GO" id="GO:0008661">
    <property type="term" value="F:1-deoxy-D-xylulose-5-phosphate synthase activity"/>
    <property type="evidence" value="ECO:0007669"/>
    <property type="project" value="UniProtKB-UniRule"/>
</dbReference>
<dbReference type="Pfam" id="PF02780">
    <property type="entry name" value="Transketolase_C"/>
    <property type="match status" value="1"/>
</dbReference>
<dbReference type="GO" id="GO:0019288">
    <property type="term" value="P:isopentenyl diphosphate biosynthetic process, methylerythritol 4-phosphate pathway"/>
    <property type="evidence" value="ECO:0007669"/>
    <property type="project" value="TreeGrafter"/>
</dbReference>
<dbReference type="EMBL" id="LK932392">
    <property type="protein sequence ID" value="CDS85941.1"/>
    <property type="molecule type" value="Genomic_DNA"/>
</dbReference>
<evidence type="ECO:0000256" key="11">
    <source>
        <dbReference type="HAMAP-Rule" id="MF_00315"/>
    </source>
</evidence>
<evidence type="ECO:0000313" key="13">
    <source>
        <dbReference type="EMBL" id="CDS85941.1"/>
    </source>
</evidence>
<evidence type="ECO:0000256" key="10">
    <source>
        <dbReference type="ARBA" id="ARBA00055605"/>
    </source>
</evidence>
<keyword evidence="4 11" id="KW-0808">Transferase</keyword>
<dbReference type="Proteomes" id="UP000879542">
    <property type="component" value="Unassembled WGS sequence"/>
</dbReference>
<evidence type="ECO:0000313" key="14">
    <source>
        <dbReference type="EMBL" id="CDS86392.1"/>
    </source>
</evidence>
<dbReference type="SUPFAM" id="SSF52518">
    <property type="entry name" value="Thiamin diphosphate-binding fold (THDP-binding)"/>
    <property type="match status" value="2"/>
</dbReference>
<dbReference type="FunFam" id="3.40.50.970:FF:000005">
    <property type="entry name" value="1-deoxy-D-xylulose-5-phosphate synthase"/>
    <property type="match status" value="1"/>
</dbReference>